<dbReference type="GO" id="GO:0003700">
    <property type="term" value="F:DNA-binding transcription factor activity"/>
    <property type="evidence" value="ECO:0007669"/>
    <property type="project" value="InterPro"/>
</dbReference>
<dbReference type="Proteomes" id="UP000216207">
    <property type="component" value="Unassembled WGS sequence"/>
</dbReference>
<organism evidence="4 5">
    <name type="scientific">Shouchella clausii</name>
    <name type="common">Alkalihalobacillus clausii</name>
    <dbReference type="NCBI Taxonomy" id="79880"/>
    <lineage>
        <taxon>Bacteria</taxon>
        <taxon>Bacillati</taxon>
        <taxon>Bacillota</taxon>
        <taxon>Bacilli</taxon>
        <taxon>Bacillales</taxon>
        <taxon>Bacillaceae</taxon>
        <taxon>Shouchella</taxon>
    </lineage>
</organism>
<dbReference type="Pfam" id="PF00455">
    <property type="entry name" value="DeoRC"/>
    <property type="match status" value="1"/>
</dbReference>
<accession>A0A268NVD1</accession>
<dbReference type="Pfam" id="PF08220">
    <property type="entry name" value="HTH_DeoR"/>
    <property type="match status" value="1"/>
</dbReference>
<dbReference type="RefSeq" id="WP_011246120.1">
    <property type="nucleotide sequence ID" value="NZ_BOQQ01000008.1"/>
</dbReference>
<dbReference type="OMA" id="STHEPGF"/>
<dbReference type="EMBL" id="NPCC01000034">
    <property type="protein sequence ID" value="PAE87434.1"/>
    <property type="molecule type" value="Genomic_DNA"/>
</dbReference>
<proteinExistence type="predicted"/>
<keyword evidence="3" id="KW-0804">Transcription</keyword>
<protein>
    <submittedName>
        <fullName evidence="4">DeoR/GlpR transcriptional regulator</fullName>
    </submittedName>
</protein>
<dbReference type="Gene3D" id="1.10.10.10">
    <property type="entry name" value="Winged helix-like DNA-binding domain superfamily/Winged helix DNA-binding domain"/>
    <property type="match status" value="1"/>
</dbReference>
<dbReference type="SUPFAM" id="SSF46785">
    <property type="entry name" value="Winged helix' DNA-binding domain"/>
    <property type="match status" value="1"/>
</dbReference>
<dbReference type="PROSITE" id="PS51000">
    <property type="entry name" value="HTH_DEOR_2"/>
    <property type="match status" value="1"/>
</dbReference>
<name>A0A268NVD1_SHOCL</name>
<dbReference type="PROSITE" id="PS00894">
    <property type="entry name" value="HTH_DEOR_1"/>
    <property type="match status" value="1"/>
</dbReference>
<evidence type="ECO:0000256" key="2">
    <source>
        <dbReference type="ARBA" id="ARBA00023125"/>
    </source>
</evidence>
<dbReference type="AlphaFoldDB" id="A0A268NVD1"/>
<evidence type="ECO:0000256" key="3">
    <source>
        <dbReference type="ARBA" id="ARBA00023163"/>
    </source>
</evidence>
<evidence type="ECO:0000313" key="4">
    <source>
        <dbReference type="EMBL" id="PAE87434.1"/>
    </source>
</evidence>
<dbReference type="InterPro" id="IPR037171">
    <property type="entry name" value="NagB/RpiA_transferase-like"/>
</dbReference>
<dbReference type="SUPFAM" id="SSF100950">
    <property type="entry name" value="NagB/RpiA/CoA transferase-like"/>
    <property type="match status" value="1"/>
</dbReference>
<dbReference type="SMART" id="SM00420">
    <property type="entry name" value="HTH_DEOR"/>
    <property type="match status" value="1"/>
</dbReference>
<dbReference type="InterPro" id="IPR036388">
    <property type="entry name" value="WH-like_DNA-bd_sf"/>
</dbReference>
<dbReference type="InterPro" id="IPR036390">
    <property type="entry name" value="WH_DNA-bd_sf"/>
</dbReference>
<gene>
    <name evidence="4" type="ORF">CHH72_18425</name>
</gene>
<dbReference type="InterPro" id="IPR050313">
    <property type="entry name" value="Carb_Metab_HTH_regulators"/>
</dbReference>
<dbReference type="PRINTS" id="PR00037">
    <property type="entry name" value="HTHLACR"/>
</dbReference>
<evidence type="ECO:0000313" key="5">
    <source>
        <dbReference type="Proteomes" id="UP000216207"/>
    </source>
</evidence>
<comment type="caution">
    <text evidence="4">The sequence shown here is derived from an EMBL/GenBank/DDBJ whole genome shotgun (WGS) entry which is preliminary data.</text>
</comment>
<dbReference type="PANTHER" id="PTHR30363:SF56">
    <property type="entry name" value="TRANSCRIPTIONAL REGULATOR, DEOR FAMILY"/>
    <property type="match status" value="1"/>
</dbReference>
<dbReference type="GO" id="GO:0003677">
    <property type="term" value="F:DNA binding"/>
    <property type="evidence" value="ECO:0007669"/>
    <property type="project" value="UniProtKB-KW"/>
</dbReference>
<dbReference type="InterPro" id="IPR014036">
    <property type="entry name" value="DeoR-like_C"/>
</dbReference>
<reference evidence="4 5" key="1">
    <citation type="submission" date="2017-07" db="EMBL/GenBank/DDBJ databases">
        <title>Isolation and whole genome analysis of endospore-forming bacteria from heroin.</title>
        <authorList>
            <person name="Kalinowski J."/>
            <person name="Ahrens B."/>
            <person name="Al-Dilaimi A."/>
            <person name="Winkler A."/>
            <person name="Wibberg D."/>
            <person name="Schleenbecker U."/>
            <person name="Ruckert C."/>
            <person name="Wolfel R."/>
            <person name="Grass G."/>
        </authorList>
    </citation>
    <scope>NUCLEOTIDE SEQUENCE [LARGE SCALE GENOMIC DNA]</scope>
    <source>
        <strain evidence="4 5">7539</strain>
    </source>
</reference>
<dbReference type="InterPro" id="IPR001034">
    <property type="entry name" value="DeoR_HTH"/>
</dbReference>
<dbReference type="PANTHER" id="PTHR30363">
    <property type="entry name" value="HTH-TYPE TRANSCRIPTIONAL REGULATOR SRLR-RELATED"/>
    <property type="match status" value="1"/>
</dbReference>
<evidence type="ECO:0000256" key="1">
    <source>
        <dbReference type="ARBA" id="ARBA00023015"/>
    </source>
</evidence>
<dbReference type="Gene3D" id="3.40.50.1360">
    <property type="match status" value="1"/>
</dbReference>
<sequence length="254" mass="28322">MLTLERQEKILALLAKNEVVKIQELIVETGASESTIRRDLTELEQRNKLKRIHGGATLLKKMRDEPTIAQKTLKNRQEKIKIAKQAAELVQDGDCLFLDAGTTTYEMIPFLKGKQIVVVTNGLTNIAHLLEAEIDTHVLGGYAKKGTHAFVGRNALEAIDAFRFDFVFLGTNGITPSDGYTTPDLEEAYIKVQALKRGRQTYVLADHTKFGDVSFSKIADVERAAIITSSYTREEQPELFSQLAAKTTIKVVEQ</sequence>
<keyword evidence="1" id="KW-0805">Transcription regulation</keyword>
<dbReference type="SMART" id="SM01134">
    <property type="entry name" value="DeoRC"/>
    <property type="match status" value="1"/>
</dbReference>
<dbReference type="InterPro" id="IPR018356">
    <property type="entry name" value="Tscrpt_reg_HTH_DeoR_CS"/>
</dbReference>
<keyword evidence="2" id="KW-0238">DNA-binding</keyword>